<feature type="domain" description="Rod shape-determining protein MreC beta-barrel core" evidence="6">
    <location>
        <begin position="112"/>
        <end position="258"/>
    </location>
</feature>
<reference evidence="7" key="2">
    <citation type="journal article" date="2021" name="PeerJ">
        <title>Extensive microbial diversity within the chicken gut microbiome revealed by metagenomics and culture.</title>
        <authorList>
            <person name="Gilroy R."/>
            <person name="Ravi A."/>
            <person name="Getino M."/>
            <person name="Pursley I."/>
            <person name="Horton D.L."/>
            <person name="Alikhan N.F."/>
            <person name="Baker D."/>
            <person name="Gharbi K."/>
            <person name="Hall N."/>
            <person name="Watson M."/>
            <person name="Adriaenssens E.M."/>
            <person name="Foster-Nyarko E."/>
            <person name="Jarju S."/>
            <person name="Secka A."/>
            <person name="Antonio M."/>
            <person name="Oren A."/>
            <person name="Chaudhuri R.R."/>
            <person name="La Ragione R."/>
            <person name="Hildebrand F."/>
            <person name="Pallen M.J."/>
        </authorList>
    </citation>
    <scope>NUCLEOTIDE SEQUENCE</scope>
    <source>
        <strain evidence="7">D5-748</strain>
    </source>
</reference>
<evidence type="ECO:0000313" key="7">
    <source>
        <dbReference type="EMBL" id="MBO8444490.1"/>
    </source>
</evidence>
<keyword evidence="3" id="KW-0133">Cell shape</keyword>
<dbReference type="Gene3D" id="2.40.10.340">
    <property type="entry name" value="Rod shape-determining protein MreC, domain 1"/>
    <property type="match status" value="1"/>
</dbReference>
<keyword evidence="5" id="KW-1133">Transmembrane helix</keyword>
<keyword evidence="5" id="KW-0812">Transmembrane</keyword>
<evidence type="ECO:0000259" key="6">
    <source>
        <dbReference type="Pfam" id="PF04085"/>
    </source>
</evidence>
<organism evidence="7 8">
    <name type="scientific">Candidatus Cryptobacteroides merdavium</name>
    <dbReference type="NCBI Taxonomy" id="2840769"/>
    <lineage>
        <taxon>Bacteria</taxon>
        <taxon>Pseudomonadati</taxon>
        <taxon>Bacteroidota</taxon>
        <taxon>Bacteroidia</taxon>
        <taxon>Bacteroidales</taxon>
        <taxon>Candidatus Cryptobacteroides</taxon>
    </lineage>
</organism>
<comment type="caution">
    <text evidence="7">The sequence shown here is derived from an EMBL/GenBank/DDBJ whole genome shotgun (WGS) entry which is preliminary data.</text>
</comment>
<evidence type="ECO:0000313" key="8">
    <source>
        <dbReference type="Proteomes" id="UP000823619"/>
    </source>
</evidence>
<feature type="transmembrane region" description="Helical" evidence="5">
    <location>
        <begin position="7"/>
        <end position="27"/>
    </location>
</feature>
<protein>
    <recommendedName>
        <fullName evidence="2">Cell shape-determining protein MreC</fullName>
    </recommendedName>
    <alternativeName>
        <fullName evidence="4">Cell shape protein MreC</fullName>
    </alternativeName>
</protein>
<accession>A0A9D9ECN5</accession>
<sequence>MPKKKSIVLIMNAAIFIILEVAALGMLRHSGTLQNLWISKGIHTVNAKVWGGLESIGHYFSLKKTNDALAEENFRLAQEVRHYQMITGKDYALDRVATPDTTGDFRYMPATIIKLGNSSQHNYMIIGKGSEDGVQPKSGIITGQGAIGIVDAVGKHYSYVLSFRNSGISVSSRIGKEGPVGPLTWDGRTSTGAILSEIPHHINIEKGDTVYTSGYSSIFPPDIPLGVTRDWKIVNGATFEIGVQLFEDFSTLRYVTVVNNINGQELEELENR</sequence>
<evidence type="ECO:0000256" key="4">
    <source>
        <dbReference type="ARBA" id="ARBA00032089"/>
    </source>
</evidence>
<evidence type="ECO:0000256" key="5">
    <source>
        <dbReference type="SAM" id="Phobius"/>
    </source>
</evidence>
<evidence type="ECO:0000256" key="1">
    <source>
        <dbReference type="ARBA" id="ARBA00009369"/>
    </source>
</evidence>
<keyword evidence="5" id="KW-0472">Membrane</keyword>
<name>A0A9D9ECN5_9BACT</name>
<dbReference type="PANTHER" id="PTHR34138:SF1">
    <property type="entry name" value="CELL SHAPE-DETERMINING PROTEIN MREC"/>
    <property type="match status" value="1"/>
</dbReference>
<evidence type="ECO:0000256" key="2">
    <source>
        <dbReference type="ARBA" id="ARBA00013855"/>
    </source>
</evidence>
<dbReference type="Pfam" id="PF04085">
    <property type="entry name" value="MreC"/>
    <property type="match status" value="1"/>
</dbReference>
<dbReference type="Gene3D" id="2.40.10.350">
    <property type="entry name" value="Rod shape-determining protein MreC, domain 2"/>
    <property type="match status" value="1"/>
</dbReference>
<dbReference type="GO" id="GO:0005886">
    <property type="term" value="C:plasma membrane"/>
    <property type="evidence" value="ECO:0007669"/>
    <property type="project" value="TreeGrafter"/>
</dbReference>
<reference evidence="7" key="1">
    <citation type="submission" date="2020-10" db="EMBL/GenBank/DDBJ databases">
        <authorList>
            <person name="Gilroy R."/>
        </authorList>
    </citation>
    <scope>NUCLEOTIDE SEQUENCE</scope>
    <source>
        <strain evidence="7">D5-748</strain>
    </source>
</reference>
<dbReference type="AlphaFoldDB" id="A0A9D9ECN5"/>
<proteinExistence type="inferred from homology"/>
<evidence type="ECO:0000256" key="3">
    <source>
        <dbReference type="ARBA" id="ARBA00022960"/>
    </source>
</evidence>
<dbReference type="InterPro" id="IPR007221">
    <property type="entry name" value="MreC"/>
</dbReference>
<dbReference type="EMBL" id="JADIMO010000026">
    <property type="protein sequence ID" value="MBO8444490.1"/>
    <property type="molecule type" value="Genomic_DNA"/>
</dbReference>
<comment type="similarity">
    <text evidence="1">Belongs to the MreC family.</text>
</comment>
<dbReference type="InterPro" id="IPR042177">
    <property type="entry name" value="Cell/Rod_1"/>
</dbReference>
<dbReference type="GO" id="GO:0008360">
    <property type="term" value="P:regulation of cell shape"/>
    <property type="evidence" value="ECO:0007669"/>
    <property type="project" value="UniProtKB-KW"/>
</dbReference>
<dbReference type="PANTHER" id="PTHR34138">
    <property type="entry name" value="CELL SHAPE-DETERMINING PROTEIN MREC"/>
    <property type="match status" value="1"/>
</dbReference>
<dbReference type="InterPro" id="IPR042175">
    <property type="entry name" value="Cell/Rod_MreC_2"/>
</dbReference>
<gene>
    <name evidence="7" type="ORF">IAC23_02180</name>
</gene>
<dbReference type="Proteomes" id="UP000823619">
    <property type="component" value="Unassembled WGS sequence"/>
</dbReference>
<dbReference type="InterPro" id="IPR055342">
    <property type="entry name" value="MreC_beta-barrel_core"/>
</dbReference>